<dbReference type="AlphaFoldDB" id="A0AA88DPZ5"/>
<evidence type="ECO:0000256" key="1">
    <source>
        <dbReference type="SAM" id="MobiDB-lite"/>
    </source>
</evidence>
<evidence type="ECO:0000313" key="2">
    <source>
        <dbReference type="EMBL" id="GMN59340.1"/>
    </source>
</evidence>
<evidence type="ECO:0000313" key="3">
    <source>
        <dbReference type="Proteomes" id="UP001187192"/>
    </source>
</evidence>
<proteinExistence type="predicted"/>
<sequence length="80" mass="7999">MTVETAHGARALGRPCGAPGARGARGGHLGGAWLPWRPWGAPGGRLVPVGGAWAPVIFGAPCARGASMGCLGARVPLPFF</sequence>
<feature type="compositionally biased region" description="Low complexity" evidence="1">
    <location>
        <begin position="8"/>
        <end position="22"/>
    </location>
</feature>
<name>A0AA88DPZ5_FICCA</name>
<gene>
    <name evidence="2" type="ORF">TIFTF001_028428</name>
</gene>
<reference evidence="2" key="1">
    <citation type="submission" date="2023-07" db="EMBL/GenBank/DDBJ databases">
        <title>draft genome sequence of fig (Ficus carica).</title>
        <authorList>
            <person name="Takahashi T."/>
            <person name="Nishimura K."/>
        </authorList>
    </citation>
    <scope>NUCLEOTIDE SEQUENCE</scope>
</reference>
<dbReference type="Proteomes" id="UP001187192">
    <property type="component" value="Unassembled WGS sequence"/>
</dbReference>
<keyword evidence="3" id="KW-1185">Reference proteome</keyword>
<comment type="caution">
    <text evidence="2">The sequence shown here is derived from an EMBL/GenBank/DDBJ whole genome shotgun (WGS) entry which is preliminary data.</text>
</comment>
<dbReference type="EMBL" id="BTGU01000086">
    <property type="protein sequence ID" value="GMN59340.1"/>
    <property type="molecule type" value="Genomic_DNA"/>
</dbReference>
<protein>
    <submittedName>
        <fullName evidence="2">Uncharacterized protein</fullName>
    </submittedName>
</protein>
<accession>A0AA88DPZ5</accession>
<feature type="region of interest" description="Disordered" evidence="1">
    <location>
        <begin position="1"/>
        <end position="25"/>
    </location>
</feature>
<organism evidence="2 3">
    <name type="scientific">Ficus carica</name>
    <name type="common">Common fig</name>
    <dbReference type="NCBI Taxonomy" id="3494"/>
    <lineage>
        <taxon>Eukaryota</taxon>
        <taxon>Viridiplantae</taxon>
        <taxon>Streptophyta</taxon>
        <taxon>Embryophyta</taxon>
        <taxon>Tracheophyta</taxon>
        <taxon>Spermatophyta</taxon>
        <taxon>Magnoliopsida</taxon>
        <taxon>eudicotyledons</taxon>
        <taxon>Gunneridae</taxon>
        <taxon>Pentapetalae</taxon>
        <taxon>rosids</taxon>
        <taxon>fabids</taxon>
        <taxon>Rosales</taxon>
        <taxon>Moraceae</taxon>
        <taxon>Ficeae</taxon>
        <taxon>Ficus</taxon>
    </lineage>
</organism>